<dbReference type="Proteomes" id="UP000190092">
    <property type="component" value="Unassembled WGS sequence"/>
</dbReference>
<organism evidence="2 3">
    <name type="scientific">Enhydrobacter aerosaccus</name>
    <dbReference type="NCBI Taxonomy" id="225324"/>
    <lineage>
        <taxon>Bacteria</taxon>
        <taxon>Pseudomonadati</taxon>
        <taxon>Pseudomonadota</taxon>
        <taxon>Alphaproteobacteria</taxon>
        <taxon>Hyphomicrobiales</taxon>
        <taxon>Enhydrobacter</taxon>
    </lineage>
</organism>
<proteinExistence type="predicted"/>
<keyword evidence="3" id="KW-1185">Reference proteome</keyword>
<feature type="domain" description="Transposase IS66 C-terminal" evidence="1">
    <location>
        <begin position="4"/>
        <end position="42"/>
    </location>
</feature>
<dbReference type="STRING" id="225324.SAMN02745126_04593"/>
<name>A0A1T4SD13_9HYPH</name>
<evidence type="ECO:0000313" key="2">
    <source>
        <dbReference type="EMBL" id="SKA26037.1"/>
    </source>
</evidence>
<dbReference type="Pfam" id="PF13817">
    <property type="entry name" value="DDE_Tnp_IS66_C"/>
    <property type="match status" value="1"/>
</dbReference>
<reference evidence="3" key="1">
    <citation type="submission" date="2017-02" db="EMBL/GenBank/DDBJ databases">
        <authorList>
            <person name="Varghese N."/>
            <person name="Submissions S."/>
        </authorList>
    </citation>
    <scope>NUCLEOTIDE SEQUENCE [LARGE SCALE GENOMIC DNA]</scope>
    <source>
        <strain evidence="3">ATCC 27094</strain>
    </source>
</reference>
<accession>A0A1T4SD13</accession>
<gene>
    <name evidence="2" type="ORF">SAMN02745126_04593</name>
</gene>
<sequence length="54" mass="6035">MIASLVETCKLNGVEPFRYLADVIARIVEGHPQSRLDELLPWAYHATIDLKAVA</sequence>
<dbReference type="AlphaFoldDB" id="A0A1T4SD13"/>
<protein>
    <submittedName>
        <fullName evidence="2">IS66 C-terminal element</fullName>
    </submittedName>
</protein>
<dbReference type="InterPro" id="IPR039552">
    <property type="entry name" value="IS66_C"/>
</dbReference>
<evidence type="ECO:0000259" key="1">
    <source>
        <dbReference type="Pfam" id="PF13817"/>
    </source>
</evidence>
<dbReference type="EMBL" id="FUWJ01000007">
    <property type="protein sequence ID" value="SKA26037.1"/>
    <property type="molecule type" value="Genomic_DNA"/>
</dbReference>
<evidence type="ECO:0000313" key="3">
    <source>
        <dbReference type="Proteomes" id="UP000190092"/>
    </source>
</evidence>